<evidence type="ECO:0000313" key="2">
    <source>
        <dbReference type="Proteomes" id="UP001150907"/>
    </source>
</evidence>
<organism evidence="1 2">
    <name type="scientific">Coemansia thaxteri</name>
    <dbReference type="NCBI Taxonomy" id="2663907"/>
    <lineage>
        <taxon>Eukaryota</taxon>
        <taxon>Fungi</taxon>
        <taxon>Fungi incertae sedis</taxon>
        <taxon>Zoopagomycota</taxon>
        <taxon>Kickxellomycotina</taxon>
        <taxon>Kickxellomycetes</taxon>
        <taxon>Kickxellales</taxon>
        <taxon>Kickxellaceae</taxon>
        <taxon>Coemansia</taxon>
    </lineage>
</organism>
<dbReference type="AlphaFoldDB" id="A0A9W8EL91"/>
<dbReference type="Proteomes" id="UP001150907">
    <property type="component" value="Unassembled WGS sequence"/>
</dbReference>
<gene>
    <name evidence="1" type="ORF">H4R26_001335</name>
</gene>
<keyword evidence="2" id="KW-1185">Reference proteome</keyword>
<reference evidence="1" key="1">
    <citation type="submission" date="2022-07" db="EMBL/GenBank/DDBJ databases">
        <title>Phylogenomic reconstructions and comparative analyses of Kickxellomycotina fungi.</title>
        <authorList>
            <person name="Reynolds N.K."/>
            <person name="Stajich J.E."/>
            <person name="Barry K."/>
            <person name="Grigoriev I.V."/>
            <person name="Crous P."/>
            <person name="Smith M.E."/>
        </authorList>
    </citation>
    <scope>NUCLEOTIDE SEQUENCE</scope>
    <source>
        <strain evidence="1">IMI 214461</strain>
    </source>
</reference>
<accession>A0A9W8EL91</accession>
<proteinExistence type="predicted"/>
<dbReference type="EMBL" id="JANBQF010000058">
    <property type="protein sequence ID" value="KAJ2006494.1"/>
    <property type="molecule type" value="Genomic_DNA"/>
</dbReference>
<evidence type="ECO:0000313" key="1">
    <source>
        <dbReference type="EMBL" id="KAJ2006494.1"/>
    </source>
</evidence>
<evidence type="ECO:0008006" key="3">
    <source>
        <dbReference type="Google" id="ProtNLM"/>
    </source>
</evidence>
<name>A0A9W8EL91_9FUNG</name>
<dbReference type="OrthoDB" id="5522622at2759"/>
<protein>
    <recommendedName>
        <fullName evidence="3">F-box domain-containing protein</fullName>
    </recommendedName>
</protein>
<sequence>MNSQLPSPLARPLAQTLPCDIIAHIAQYVKLGAATPKALVRGSTTIPMTSRELVPLTAVCRDWRTVVNPIIYQVACLCTSDYKPYRLSDDCLSALNRAVQHRKQGLIRQLYLFVDMSTLFELEGLDSFLQFALSECGELVNVNKLVLVPTYSNSPYRWGSNNALEKIEKAADISTTMDCLLKGIRCLVPNVRVVNTTYQSQYGHHYGRIRDNEHAMALLPAMFASQTTQVSTDLVKLSRVQLSQFVPGLLRSISISNCKGPQIPIEFIRRHAPWLESLSISNFTTLAIIKLTLGATPESTCMYPRLKKLYIASVVGFRRERFRQPLADPFPALEVLDCQSSFPFSTLVVLEGGRSHFRVLRMRLDEDLFGKMEQNGLLRKAAFQKLQVVSLKWVERSVHDLQAYSERMMLKSLEIGAQTQIVHVNKLRTVDFDLTIPKLHFASTIRVLDFQETAMTISQAATLLCGFPNLFKTMLFLRESPELRSKRMPEPEEITQFRKKFIDCRSSVQFVDVCKTQFANTRRAGEYIVLFADVLPSVSKVRIACTNSGRSDRVLKGANFALARTIYRGSHAQDVRLYKD</sequence>
<comment type="caution">
    <text evidence="1">The sequence shown here is derived from an EMBL/GenBank/DDBJ whole genome shotgun (WGS) entry which is preliminary data.</text>
</comment>